<evidence type="ECO:0000313" key="1">
    <source>
        <dbReference type="EMBL" id="EFD92454.1"/>
    </source>
</evidence>
<dbReference type="Proteomes" id="UP000009376">
    <property type="component" value="Unassembled WGS sequence"/>
</dbReference>
<dbReference type="AlphaFoldDB" id="D6GWF4"/>
<evidence type="ECO:0000313" key="2">
    <source>
        <dbReference type="Proteomes" id="UP000009376"/>
    </source>
</evidence>
<protein>
    <submittedName>
        <fullName evidence="1">Uncharacterized protein</fullName>
    </submittedName>
</protein>
<sequence>MVIAQPELFLIHDEDIMSVFSADPSSKGINLEDDQLA</sequence>
<proteinExistence type="predicted"/>
<gene>
    <name evidence="1" type="ORF">BJBARM5_0836</name>
</gene>
<name>D6GWF4_PARA5</name>
<accession>D6GWF4</accession>
<dbReference type="EMBL" id="GG745593">
    <property type="protein sequence ID" value="EFD92454.1"/>
    <property type="molecule type" value="Genomic_DNA"/>
</dbReference>
<organism evidence="1 2">
    <name type="scientific">Candidatus Parvarchaeum acidophilus ARMAN-5</name>
    <dbReference type="NCBI Taxonomy" id="662762"/>
    <lineage>
        <taxon>Archaea</taxon>
        <taxon>Candidatus Parvarchaeota</taxon>
        <taxon>Candidatus Parvarchaeum</taxon>
    </lineage>
</organism>
<reference evidence="1 2" key="1">
    <citation type="journal article" date="2010" name="Proc. Natl. Acad. Sci. U.S.A.">
        <title>Enigmatic, ultrasmall, uncultivated Archaea.</title>
        <authorList>
            <person name="Baker B.J."/>
            <person name="Comolli L.R."/>
            <person name="Dick G.J."/>
            <person name="Hauser L.J."/>
            <person name="Hyatt D."/>
            <person name="Dill B.D."/>
            <person name="Land M.L."/>
            <person name="Verberkmoes N.C."/>
            <person name="Hettich R.L."/>
            <person name="Banfield J.F."/>
        </authorList>
    </citation>
    <scope>NUCLEOTIDE SEQUENCE [LARGE SCALE GENOMIC DNA]</scope>
</reference>